<dbReference type="GO" id="GO:0009279">
    <property type="term" value="C:cell outer membrane"/>
    <property type="evidence" value="ECO:0007669"/>
    <property type="project" value="UniProtKB-SubCell"/>
</dbReference>
<evidence type="ECO:0000256" key="2">
    <source>
        <dbReference type="ARBA" id="ARBA00005722"/>
    </source>
</evidence>
<evidence type="ECO:0000256" key="5">
    <source>
        <dbReference type="ARBA" id="ARBA00023237"/>
    </source>
</evidence>
<dbReference type="AlphaFoldDB" id="A0A1R3WVY6"/>
<organism evidence="6 7">
    <name type="scientific">Yoonia rosea</name>
    <dbReference type="NCBI Taxonomy" id="287098"/>
    <lineage>
        <taxon>Bacteria</taxon>
        <taxon>Pseudomonadati</taxon>
        <taxon>Pseudomonadota</taxon>
        <taxon>Alphaproteobacteria</taxon>
        <taxon>Rhodobacterales</taxon>
        <taxon>Paracoccaceae</taxon>
        <taxon>Yoonia</taxon>
    </lineage>
</organism>
<name>A0A1R3WVY6_9RHOB</name>
<keyword evidence="3" id="KW-0732">Signal</keyword>
<evidence type="ECO:0000313" key="6">
    <source>
        <dbReference type="EMBL" id="SIT82221.1"/>
    </source>
</evidence>
<evidence type="ECO:0000256" key="4">
    <source>
        <dbReference type="ARBA" id="ARBA00023136"/>
    </source>
</evidence>
<dbReference type="Pfam" id="PF06629">
    <property type="entry name" value="MipA"/>
    <property type="match status" value="1"/>
</dbReference>
<dbReference type="RefSeq" id="WP_076658963.1">
    <property type="nucleotide sequence ID" value="NZ_FTPR01000001.1"/>
</dbReference>
<evidence type="ECO:0000256" key="3">
    <source>
        <dbReference type="ARBA" id="ARBA00022729"/>
    </source>
</evidence>
<accession>A0A1R3WVY6</accession>
<reference evidence="7" key="1">
    <citation type="submission" date="2017-01" db="EMBL/GenBank/DDBJ databases">
        <authorList>
            <person name="Varghese N."/>
            <person name="Submissions S."/>
        </authorList>
    </citation>
    <scope>NUCLEOTIDE SEQUENCE [LARGE SCALE GENOMIC DNA]</scope>
    <source>
        <strain evidence="7">DSM 29591</strain>
    </source>
</reference>
<dbReference type="InterPro" id="IPR010583">
    <property type="entry name" value="MipA"/>
</dbReference>
<dbReference type="EMBL" id="FTPR01000001">
    <property type="protein sequence ID" value="SIT82221.1"/>
    <property type="molecule type" value="Genomic_DNA"/>
</dbReference>
<comment type="subcellular location">
    <subcellularLocation>
        <location evidence="1">Cell outer membrane</location>
    </subcellularLocation>
</comment>
<gene>
    <name evidence="6" type="ORF">SAMN05421665_1410</name>
</gene>
<protein>
    <submittedName>
        <fullName evidence="6">Outer membrane scaffolding protein for murein synthesis, MipA/OmpV family</fullName>
    </submittedName>
</protein>
<keyword evidence="7" id="KW-1185">Reference proteome</keyword>
<dbReference type="PANTHER" id="PTHR38776">
    <property type="entry name" value="MLTA-INTERACTING PROTEIN-RELATED"/>
    <property type="match status" value="1"/>
</dbReference>
<evidence type="ECO:0000256" key="1">
    <source>
        <dbReference type="ARBA" id="ARBA00004442"/>
    </source>
</evidence>
<dbReference type="STRING" id="287098.SAMN05421665_1410"/>
<keyword evidence="4" id="KW-0472">Membrane</keyword>
<comment type="similarity">
    <text evidence="2">Belongs to the MipA/OmpV family.</text>
</comment>
<dbReference type="Proteomes" id="UP000186997">
    <property type="component" value="Unassembled WGS sequence"/>
</dbReference>
<dbReference type="PANTHER" id="PTHR38776:SF1">
    <property type="entry name" value="MLTA-INTERACTING PROTEIN-RELATED"/>
    <property type="match status" value="1"/>
</dbReference>
<evidence type="ECO:0000313" key="7">
    <source>
        <dbReference type="Proteomes" id="UP000186997"/>
    </source>
</evidence>
<proteinExistence type="inferred from homology"/>
<keyword evidence="5" id="KW-0998">Cell outer membrane</keyword>
<sequence>MKLQSTLSLIAFVGMPGVSLAEEHTHQDGGLQITISGGIVSAPSYVGDDDYQTSILPNITLRYGDRLEASLRGVEYTAIVGDGWKAGGILGYDSGREEAPDASDFMISGEASTDLIGLGDVDGTIEVGGFIEYGAGPIAAKFELRQGVDGGHDGLHGEASVNYRGKFDAMAMPVFFGVGPKITFGDDAYTSAYFDVSAAQSAASGISEYDAGGGINSYGLSANVMMPLTAQTSLIGFVDYEQLTGDVGDSTIVQERGSQDQVRAGVFVNYTF</sequence>